<evidence type="ECO:0000313" key="2">
    <source>
        <dbReference type="EMBL" id="SET86210.1"/>
    </source>
</evidence>
<keyword evidence="1" id="KW-1133">Transmembrane helix</keyword>
<reference evidence="2 3" key="1">
    <citation type="submission" date="2016-10" db="EMBL/GenBank/DDBJ databases">
        <authorList>
            <person name="de Groot N.N."/>
        </authorList>
    </citation>
    <scope>NUCLEOTIDE SEQUENCE [LARGE SCALE GENOMIC DNA]</scope>
    <source>
        <strain evidence="2 3">IBRC-M 10780</strain>
    </source>
</reference>
<sequence>MYPNKIEGLFSMFWINVISKPFLLFGGDKMIFVTIFVSLIVAGRRTIDDVPSNLKEDVLADLESMGLDGYGQPLQTEKTVQY</sequence>
<evidence type="ECO:0000313" key="3">
    <source>
        <dbReference type="Proteomes" id="UP000198618"/>
    </source>
</evidence>
<keyword evidence="1" id="KW-0812">Transmembrane</keyword>
<evidence type="ECO:0000256" key="1">
    <source>
        <dbReference type="SAM" id="Phobius"/>
    </source>
</evidence>
<keyword evidence="3" id="KW-1185">Reference proteome</keyword>
<dbReference type="STRING" id="930131.SAMN05216389_1461"/>
<organism evidence="2 3">
    <name type="scientific">Oceanobacillus limi</name>
    <dbReference type="NCBI Taxonomy" id="930131"/>
    <lineage>
        <taxon>Bacteria</taxon>
        <taxon>Bacillati</taxon>
        <taxon>Bacillota</taxon>
        <taxon>Bacilli</taxon>
        <taxon>Bacillales</taxon>
        <taxon>Bacillaceae</taxon>
        <taxon>Oceanobacillus</taxon>
    </lineage>
</organism>
<dbReference type="Proteomes" id="UP000198618">
    <property type="component" value="Unassembled WGS sequence"/>
</dbReference>
<keyword evidence="1" id="KW-0472">Membrane</keyword>
<gene>
    <name evidence="2" type="ORF">SAMN05216389_1461</name>
</gene>
<dbReference type="NCBIfam" id="NF040910">
    <property type="entry name" value="CD1375_fam"/>
    <property type="match status" value="1"/>
</dbReference>
<proteinExistence type="predicted"/>
<name>A0A1I0HQ01_9BACI</name>
<dbReference type="AlphaFoldDB" id="A0A1I0HQ01"/>
<dbReference type="InterPro" id="IPR047907">
    <property type="entry name" value="CD1375-like"/>
</dbReference>
<feature type="transmembrane region" description="Helical" evidence="1">
    <location>
        <begin position="22"/>
        <end position="42"/>
    </location>
</feature>
<dbReference type="EMBL" id="FOHE01000046">
    <property type="protein sequence ID" value="SET86210.1"/>
    <property type="molecule type" value="Genomic_DNA"/>
</dbReference>
<accession>A0A1I0HQ01</accession>
<protein>
    <submittedName>
        <fullName evidence="2">Uncharacterized protein</fullName>
    </submittedName>
</protein>